<dbReference type="KEGG" id="sus:Acid_7015"/>
<accession>Q01QZ2</accession>
<name>Q01QZ2_SOLUE</name>
<proteinExistence type="predicted"/>
<protein>
    <submittedName>
        <fullName evidence="1">Uncharacterized protein</fullName>
    </submittedName>
</protein>
<dbReference type="HOGENOM" id="CLU_089994_0_0_0"/>
<gene>
    <name evidence="1" type="ordered locus">Acid_7015</name>
</gene>
<dbReference type="AlphaFoldDB" id="Q01QZ2"/>
<dbReference type="STRING" id="234267.Acid_7015"/>
<organism evidence="1">
    <name type="scientific">Solibacter usitatus (strain Ellin6076)</name>
    <dbReference type="NCBI Taxonomy" id="234267"/>
    <lineage>
        <taxon>Bacteria</taxon>
        <taxon>Pseudomonadati</taxon>
        <taxon>Acidobacteriota</taxon>
        <taxon>Terriglobia</taxon>
        <taxon>Bryobacterales</taxon>
        <taxon>Solibacteraceae</taxon>
        <taxon>Candidatus Solibacter</taxon>
    </lineage>
</organism>
<dbReference type="InParanoid" id="Q01QZ2"/>
<evidence type="ECO:0000313" key="1">
    <source>
        <dbReference type="EMBL" id="ABJ87928.1"/>
    </source>
</evidence>
<dbReference type="eggNOG" id="ENOG5031WYM">
    <property type="taxonomic scope" value="Bacteria"/>
</dbReference>
<dbReference type="EMBL" id="CP000473">
    <property type="protein sequence ID" value="ABJ87928.1"/>
    <property type="molecule type" value="Genomic_DNA"/>
</dbReference>
<sequence length="260" mass="29126" precursor="true">MRTHTFILITALACAAGLRAQGNYEVQVYGSDLIPKGVTMVELHSNFTAKGSKGVNDGVLPTNHAEHETVEITHGFNEWFECGFYQFTSIQPDGSWKWVGTHIRPRIAIPERYKLPVGLSLSTEIGYQRPQFSPDTWTIELRPIIDKKIGKVYASFNPTLDMSLHGPGKSENPNFSPNVKVSYDVVKRLAFGLEYYGAFGRIASFDVVRDTEQMFIPAVDIDFGRNWEFNFGVGVGVTQATDHLLVKAILGYRFNNKSNN</sequence>
<reference evidence="1" key="1">
    <citation type="submission" date="2006-10" db="EMBL/GenBank/DDBJ databases">
        <title>Complete sequence of Solibacter usitatus Ellin6076.</title>
        <authorList>
            <consortium name="US DOE Joint Genome Institute"/>
            <person name="Copeland A."/>
            <person name="Lucas S."/>
            <person name="Lapidus A."/>
            <person name="Barry K."/>
            <person name="Detter J.C."/>
            <person name="Glavina del Rio T."/>
            <person name="Hammon N."/>
            <person name="Israni S."/>
            <person name="Dalin E."/>
            <person name="Tice H."/>
            <person name="Pitluck S."/>
            <person name="Thompson L.S."/>
            <person name="Brettin T."/>
            <person name="Bruce D."/>
            <person name="Han C."/>
            <person name="Tapia R."/>
            <person name="Gilna P."/>
            <person name="Schmutz J."/>
            <person name="Larimer F."/>
            <person name="Land M."/>
            <person name="Hauser L."/>
            <person name="Kyrpides N."/>
            <person name="Mikhailova N."/>
            <person name="Janssen P.H."/>
            <person name="Kuske C.R."/>
            <person name="Richardson P."/>
        </authorList>
    </citation>
    <scope>NUCLEOTIDE SEQUENCE</scope>
    <source>
        <strain evidence="1">Ellin6076</strain>
    </source>
</reference>
<dbReference type="OrthoDB" id="5948508at2"/>